<proteinExistence type="predicted"/>
<dbReference type="WBParaSite" id="TMUE_1000005613.1">
    <property type="protein sequence ID" value="TMUE_1000005613.1"/>
    <property type="gene ID" value="WBGene00290102"/>
</dbReference>
<evidence type="ECO:0000313" key="1">
    <source>
        <dbReference type="Proteomes" id="UP000046395"/>
    </source>
</evidence>
<evidence type="ECO:0000313" key="2">
    <source>
        <dbReference type="WBParaSite" id="TMUE_1000005613.1"/>
    </source>
</evidence>
<dbReference type="AlphaFoldDB" id="A0A5S6QEH1"/>
<name>A0A5S6QEH1_TRIMR</name>
<keyword evidence="1" id="KW-1185">Reference proteome</keyword>
<protein>
    <submittedName>
        <fullName evidence="2">Uncharacterized protein</fullName>
    </submittedName>
</protein>
<accession>A0A5S6QEH1</accession>
<reference evidence="2" key="1">
    <citation type="submission" date="2019-12" db="UniProtKB">
        <authorList>
            <consortium name="WormBaseParasite"/>
        </authorList>
    </citation>
    <scope>IDENTIFICATION</scope>
</reference>
<dbReference type="Proteomes" id="UP000046395">
    <property type="component" value="Unassembled WGS sequence"/>
</dbReference>
<organism evidence="1 2">
    <name type="scientific">Trichuris muris</name>
    <name type="common">Mouse whipworm</name>
    <dbReference type="NCBI Taxonomy" id="70415"/>
    <lineage>
        <taxon>Eukaryota</taxon>
        <taxon>Metazoa</taxon>
        <taxon>Ecdysozoa</taxon>
        <taxon>Nematoda</taxon>
        <taxon>Enoplea</taxon>
        <taxon>Dorylaimia</taxon>
        <taxon>Trichinellida</taxon>
        <taxon>Trichuridae</taxon>
        <taxon>Trichuris</taxon>
    </lineage>
</organism>
<sequence length="90" mass="9881">MTSCEISSGTQTDRPCAECAVVVTLWAFAPLLLKSTKIVSRKVAVLSALFELTVCESIVRALYNSRPEGQAPPWVVVCVRQSSFLTFRDT</sequence>